<keyword evidence="2" id="KW-0802">TPR repeat</keyword>
<dbReference type="Pfam" id="PF13469">
    <property type="entry name" value="Sulfotransfer_3"/>
    <property type="match status" value="1"/>
</dbReference>
<dbReference type="SUPFAM" id="SSF52540">
    <property type="entry name" value="P-loop containing nucleoside triphosphate hydrolases"/>
    <property type="match status" value="1"/>
</dbReference>
<dbReference type="PANTHER" id="PTHR12788">
    <property type="entry name" value="PROTEIN-TYROSINE SULFOTRANSFERASE 2"/>
    <property type="match status" value="1"/>
</dbReference>
<sequence length="695" mass="78523">MNVMNGSDVGASAGRDRRGGFAATLPQHQAVGLDQLIQQLSQQVVARYRTLQVNDGDASAAALTATAVHQHACRRLRRDAECTTALNVCAVDLLRQGHGRRATELLHSSPGSLHHDDHSLLIAALASLADGDLATAETMLIRSVDCQPNQAMGWLMLARIYRDQGNADRAIAYFERGLLLDPEHGDAAIDLARLYVGRRQVSAAISTLRPALARHPRSAALNETFAALLLRRAAWLRRLRRINAATELSKKALRHLRTAVQSRPTAELWARIGTGELRRENFAAARQAFESALALNPDFRPAATRLATLDVDQGNIDEARSQFDRLVQQADSSALAHFRYSRIRKFKPNDQSIRYLAELRRRLAKAEQSAEQTQWLFTIAKVCDDCGDFDQAWDAYRQANRIKMRRMRPDESGRMAGIVDDAIAAFDADTLQRFAGIGHLSQQPIFIVGMPRSGTTLTEQILSCHSLIDGAGELKDLERLRCRMFRAWHQRMQSTGSFRGPVRAVKYHNGLPYAQAEDFKQLQNDYLEQLSGHQIDGQYVTDKMPTNFMHLGLVAICFPNARIIHCRRDPMDILASSMCQNLTPPFCDPETLADYYIQYCRMMDHWRRVIPNRLVDVDYEKLVSDSENQIQRVFTELEIPFQDACLRFHENGRSVHTPSKFQVRQPMYGTSIGKWKRFERQLKPIAERLQQASTD</sequence>
<dbReference type="PROSITE" id="PS50005">
    <property type="entry name" value="TPR"/>
    <property type="match status" value="2"/>
</dbReference>
<dbReference type="InterPro" id="IPR026634">
    <property type="entry name" value="TPST-like"/>
</dbReference>
<evidence type="ECO:0000313" key="5">
    <source>
        <dbReference type="Proteomes" id="UP000317238"/>
    </source>
</evidence>
<dbReference type="SUPFAM" id="SSF48452">
    <property type="entry name" value="TPR-like"/>
    <property type="match status" value="1"/>
</dbReference>
<dbReference type="Pfam" id="PF14559">
    <property type="entry name" value="TPR_19"/>
    <property type="match status" value="2"/>
</dbReference>
<dbReference type="EMBL" id="SJPL01000001">
    <property type="protein sequence ID" value="TWT70328.1"/>
    <property type="molecule type" value="Genomic_DNA"/>
</dbReference>
<evidence type="ECO:0000313" key="4">
    <source>
        <dbReference type="EMBL" id="TWT70328.1"/>
    </source>
</evidence>
<dbReference type="Gene3D" id="1.25.40.10">
    <property type="entry name" value="Tetratricopeptide repeat domain"/>
    <property type="match status" value="2"/>
</dbReference>
<dbReference type="InterPro" id="IPR019734">
    <property type="entry name" value="TPR_rpt"/>
</dbReference>
<keyword evidence="3" id="KW-0175">Coiled coil</keyword>
<proteinExistence type="predicted"/>
<dbReference type="Gene3D" id="3.40.50.300">
    <property type="entry name" value="P-loop containing nucleotide triphosphate hydrolases"/>
    <property type="match status" value="1"/>
</dbReference>
<keyword evidence="5" id="KW-1185">Reference proteome</keyword>
<feature type="coiled-coil region" evidence="3">
    <location>
        <begin position="349"/>
        <end position="376"/>
    </location>
</feature>
<feature type="repeat" description="TPR" evidence="2">
    <location>
        <begin position="266"/>
        <end position="299"/>
    </location>
</feature>
<dbReference type="GO" id="GO:0008476">
    <property type="term" value="F:protein-tyrosine sulfotransferase activity"/>
    <property type="evidence" value="ECO:0007669"/>
    <property type="project" value="InterPro"/>
</dbReference>
<dbReference type="OrthoDB" id="9777890at2"/>
<dbReference type="InterPro" id="IPR011990">
    <property type="entry name" value="TPR-like_helical_dom_sf"/>
</dbReference>
<comment type="caution">
    <text evidence="4">The sequence shown here is derived from an EMBL/GenBank/DDBJ whole genome shotgun (WGS) entry which is preliminary data.</text>
</comment>
<dbReference type="AlphaFoldDB" id="A0A5C5Y5X6"/>
<accession>A0A5C5Y5X6</accession>
<reference evidence="4 5" key="1">
    <citation type="submission" date="2019-02" db="EMBL/GenBank/DDBJ databases">
        <title>Deep-cultivation of Planctomycetes and their phenomic and genomic characterization uncovers novel biology.</title>
        <authorList>
            <person name="Wiegand S."/>
            <person name="Jogler M."/>
            <person name="Boedeker C."/>
            <person name="Pinto D."/>
            <person name="Vollmers J."/>
            <person name="Rivas-Marin E."/>
            <person name="Kohn T."/>
            <person name="Peeters S.H."/>
            <person name="Heuer A."/>
            <person name="Rast P."/>
            <person name="Oberbeckmann S."/>
            <person name="Bunk B."/>
            <person name="Jeske O."/>
            <person name="Meyerdierks A."/>
            <person name="Storesund J.E."/>
            <person name="Kallscheuer N."/>
            <person name="Luecker S."/>
            <person name="Lage O.M."/>
            <person name="Pohl T."/>
            <person name="Merkel B.J."/>
            <person name="Hornburger P."/>
            <person name="Mueller R.-W."/>
            <person name="Bruemmer F."/>
            <person name="Labrenz M."/>
            <person name="Spormann A.M."/>
            <person name="Op Den Camp H."/>
            <person name="Overmann J."/>
            <person name="Amann R."/>
            <person name="Jetten M.S.M."/>
            <person name="Mascher T."/>
            <person name="Medema M.H."/>
            <person name="Devos D.P."/>
            <person name="Kaster A.-K."/>
            <person name="Ovreas L."/>
            <person name="Rohde M."/>
            <person name="Galperin M.Y."/>
            <person name="Jogler C."/>
        </authorList>
    </citation>
    <scope>NUCLEOTIDE SEQUENCE [LARGE SCALE GENOMIC DNA]</scope>
    <source>
        <strain evidence="4 5">Pan14r</strain>
    </source>
</reference>
<name>A0A5C5Y5X6_9PLAN</name>
<evidence type="ECO:0000256" key="3">
    <source>
        <dbReference type="SAM" id="Coils"/>
    </source>
</evidence>
<gene>
    <name evidence="4" type="ORF">Pan14r_26330</name>
</gene>
<evidence type="ECO:0000256" key="1">
    <source>
        <dbReference type="ARBA" id="ARBA00022679"/>
    </source>
</evidence>
<organism evidence="4 5">
    <name type="scientific">Crateriforma conspicua</name>
    <dbReference type="NCBI Taxonomy" id="2527996"/>
    <lineage>
        <taxon>Bacteria</taxon>
        <taxon>Pseudomonadati</taxon>
        <taxon>Planctomycetota</taxon>
        <taxon>Planctomycetia</taxon>
        <taxon>Planctomycetales</taxon>
        <taxon>Planctomycetaceae</taxon>
        <taxon>Crateriforma</taxon>
    </lineage>
</organism>
<evidence type="ECO:0000256" key="2">
    <source>
        <dbReference type="PROSITE-ProRule" id="PRU00339"/>
    </source>
</evidence>
<feature type="repeat" description="TPR" evidence="2">
    <location>
        <begin position="151"/>
        <end position="184"/>
    </location>
</feature>
<dbReference type="Proteomes" id="UP000317238">
    <property type="component" value="Unassembled WGS sequence"/>
</dbReference>
<dbReference type="SMART" id="SM00028">
    <property type="entry name" value="TPR"/>
    <property type="match status" value="3"/>
</dbReference>
<dbReference type="PANTHER" id="PTHR12788:SF10">
    <property type="entry name" value="PROTEIN-TYROSINE SULFOTRANSFERASE"/>
    <property type="match status" value="1"/>
</dbReference>
<dbReference type="InterPro" id="IPR027417">
    <property type="entry name" value="P-loop_NTPase"/>
</dbReference>
<protein>
    <submittedName>
        <fullName evidence="4">Tetratricopeptide repeat protein</fullName>
    </submittedName>
</protein>
<keyword evidence="1" id="KW-0808">Transferase</keyword>